<evidence type="ECO:0000313" key="2">
    <source>
        <dbReference type="Proteomes" id="UP001165393"/>
    </source>
</evidence>
<reference evidence="1 2" key="1">
    <citation type="journal article" date="2013" name="Antonie Van Leeuwenhoek">
        <title>Echinimonas agarilytica gen. nov., sp. nov., a new gammaproteobacterium isolated from the sea urchin Strongylocentrotus intermedius.</title>
        <authorList>
            <person name="Nedashkovskaya O.I."/>
            <person name="Stenkova A.M."/>
            <person name="Zhukova N.V."/>
            <person name="Van Trappen S."/>
            <person name="Lee J.S."/>
            <person name="Kim S.B."/>
        </authorList>
    </citation>
    <scope>NUCLEOTIDE SEQUENCE [LARGE SCALE GENOMIC DNA]</scope>
    <source>
        <strain evidence="1 2">KMM 6351</strain>
    </source>
</reference>
<keyword evidence="2" id="KW-1185">Reference proteome</keyword>
<dbReference type="EMBL" id="JAMQGP010000007">
    <property type="protein sequence ID" value="MCM2680678.1"/>
    <property type="molecule type" value="Genomic_DNA"/>
</dbReference>
<dbReference type="AlphaFoldDB" id="A0AA42B8K3"/>
<name>A0AA42B8K3_9GAMM</name>
<accession>A0AA42B8K3</accession>
<sequence length="721" mass="80303">MKKLISTLIITTLSLTFSSVGQQDSDELAASGAVIVYDATKDFRVLDTGRVPYYIDEGNDSLGVDARIIAYRNMYARAVREFDGETGLYDVALTVITEEDGESMYRLMKNGKVIGTYRASYVGPGSSRDLKPETYTFPRIALRKGELIGIESMALTNGEIPEGNGTAWARGRWQQLSFALSQNQGPLRPSFNPKKDLLLAQFDTEDIYTIAALGSMLAHADFEKVQYFAVAGAVGRQTGEYINASSLLTLAFGAENTRWADAHNNRAEAVKAVTEKVQSVLAKHGHVWVQEAGPSDFTHDWISALISNGVDEKHIKNNVIVVQNSARNEAYSTPSKLEYVKTKTDYRVIEDGHNPKRKFIRHNRRGPVTPLYVEPSKKWLETATSNDNSKQHVRKLWVEAQKIVTSEIVAKEQDKSSESVIATGGIDISDAVASWWIFELNHRANSVHAFWDSYVTDAKLDFVNPPAGRLAVVADGNSPDPDDIGATPIMFALLQQASLNDRLVHVSHSCDLEPFSNKGKQQIDVSSEARRQQVLHDLSSESIEYFGPFENLRDYYNCRTHQRAATRDLVDAINASTAKDPLWIIEAGEPDLIGYALRAANPSAMQYVHVVSHHPANDNSGDYFSWQQILDFGVTEHQIGDQNVGLQTPVTEWDWAKDHQNPGIAFIWDMLAYAERDGIVDFQTNKFDCSDAGMMYWWITGANEGGNNNATPRDVKRLLPK</sequence>
<dbReference type="Proteomes" id="UP001165393">
    <property type="component" value="Unassembled WGS sequence"/>
</dbReference>
<protein>
    <submittedName>
        <fullName evidence="1">Uncharacterized protein</fullName>
    </submittedName>
</protein>
<dbReference type="RefSeq" id="WP_251262164.1">
    <property type="nucleotide sequence ID" value="NZ_JAMQGP010000007.1"/>
</dbReference>
<organism evidence="1 2">
    <name type="scientific">Echinimonas agarilytica</name>
    <dbReference type="NCBI Taxonomy" id="1215918"/>
    <lineage>
        <taxon>Bacteria</taxon>
        <taxon>Pseudomonadati</taxon>
        <taxon>Pseudomonadota</taxon>
        <taxon>Gammaproteobacteria</taxon>
        <taxon>Alteromonadales</taxon>
        <taxon>Echinimonadaceae</taxon>
        <taxon>Echinimonas</taxon>
    </lineage>
</organism>
<comment type="caution">
    <text evidence="1">The sequence shown here is derived from an EMBL/GenBank/DDBJ whole genome shotgun (WGS) entry which is preliminary data.</text>
</comment>
<evidence type="ECO:0000313" key="1">
    <source>
        <dbReference type="EMBL" id="MCM2680678.1"/>
    </source>
</evidence>
<gene>
    <name evidence="1" type="ORF">NAF29_13500</name>
</gene>
<proteinExistence type="predicted"/>